<sequence>DIDLQPNLPIDGEVVTGPVTSVDWSATCEQLLGKVSNKFRGSRIEIGWLEDNFKTIEASTSDIDK</sequence>
<dbReference type="Proteomes" id="UP000593574">
    <property type="component" value="Unassembled WGS sequence"/>
</dbReference>
<name>A0A7J9ARU4_9ROSI</name>
<evidence type="ECO:0000313" key="2">
    <source>
        <dbReference type="Proteomes" id="UP000593574"/>
    </source>
</evidence>
<organism evidence="1 2">
    <name type="scientific">Gossypium laxum</name>
    <dbReference type="NCBI Taxonomy" id="34288"/>
    <lineage>
        <taxon>Eukaryota</taxon>
        <taxon>Viridiplantae</taxon>
        <taxon>Streptophyta</taxon>
        <taxon>Embryophyta</taxon>
        <taxon>Tracheophyta</taxon>
        <taxon>Spermatophyta</taxon>
        <taxon>Magnoliopsida</taxon>
        <taxon>eudicotyledons</taxon>
        <taxon>Gunneridae</taxon>
        <taxon>Pentapetalae</taxon>
        <taxon>rosids</taxon>
        <taxon>malvids</taxon>
        <taxon>Malvales</taxon>
        <taxon>Malvaceae</taxon>
        <taxon>Malvoideae</taxon>
        <taxon>Gossypium</taxon>
    </lineage>
</organism>
<gene>
    <name evidence="1" type="ORF">Golax_002456</name>
</gene>
<dbReference type="AlphaFoldDB" id="A0A7J9ARU4"/>
<protein>
    <submittedName>
        <fullName evidence="1">Uncharacterized protein</fullName>
    </submittedName>
</protein>
<comment type="caution">
    <text evidence="1">The sequence shown here is derived from an EMBL/GenBank/DDBJ whole genome shotgun (WGS) entry which is preliminary data.</text>
</comment>
<proteinExistence type="predicted"/>
<reference evidence="1 2" key="1">
    <citation type="journal article" date="2019" name="Genome Biol. Evol.">
        <title>Insights into the evolution of the New World diploid cottons (Gossypium, subgenus Houzingenia) based on genome sequencing.</title>
        <authorList>
            <person name="Grover C.E."/>
            <person name="Arick M.A. 2nd"/>
            <person name="Thrash A."/>
            <person name="Conover J.L."/>
            <person name="Sanders W.S."/>
            <person name="Peterson D.G."/>
            <person name="Frelichowski J.E."/>
            <person name="Scheffler J.A."/>
            <person name="Scheffler B.E."/>
            <person name="Wendel J.F."/>
        </authorList>
    </citation>
    <scope>NUCLEOTIDE SEQUENCE [LARGE SCALE GENOMIC DNA]</scope>
    <source>
        <strain evidence="1">4</strain>
        <tissue evidence="1">Leaf</tissue>
    </source>
</reference>
<evidence type="ECO:0000313" key="1">
    <source>
        <dbReference type="EMBL" id="MBA0726642.1"/>
    </source>
</evidence>
<feature type="non-terminal residue" evidence="1">
    <location>
        <position position="1"/>
    </location>
</feature>
<dbReference type="EMBL" id="JABEZV010000012">
    <property type="protein sequence ID" value="MBA0726642.1"/>
    <property type="molecule type" value="Genomic_DNA"/>
</dbReference>
<keyword evidence="2" id="KW-1185">Reference proteome</keyword>
<accession>A0A7J9ARU4</accession>